<protein>
    <submittedName>
        <fullName evidence="1">Uncharacterized protein</fullName>
    </submittedName>
</protein>
<accession>X0VW64</accession>
<reference evidence="1" key="1">
    <citation type="journal article" date="2014" name="Front. Microbiol.">
        <title>High frequency of phylogenetically diverse reductive dehalogenase-homologous genes in deep subseafloor sedimentary metagenomes.</title>
        <authorList>
            <person name="Kawai M."/>
            <person name="Futagami T."/>
            <person name="Toyoda A."/>
            <person name="Takaki Y."/>
            <person name="Nishi S."/>
            <person name="Hori S."/>
            <person name="Arai W."/>
            <person name="Tsubouchi T."/>
            <person name="Morono Y."/>
            <person name="Uchiyama I."/>
            <person name="Ito T."/>
            <person name="Fujiyama A."/>
            <person name="Inagaki F."/>
            <person name="Takami H."/>
        </authorList>
    </citation>
    <scope>NUCLEOTIDE SEQUENCE</scope>
    <source>
        <strain evidence="1">Expedition CK06-06</strain>
    </source>
</reference>
<proteinExistence type="predicted"/>
<gene>
    <name evidence="1" type="ORF">S01H1_58808</name>
</gene>
<feature type="non-terminal residue" evidence="1">
    <location>
        <position position="91"/>
    </location>
</feature>
<dbReference type="EMBL" id="BARS01038431">
    <property type="protein sequence ID" value="GAG22515.1"/>
    <property type="molecule type" value="Genomic_DNA"/>
</dbReference>
<comment type="caution">
    <text evidence="1">The sequence shown here is derived from an EMBL/GenBank/DDBJ whole genome shotgun (WGS) entry which is preliminary data.</text>
</comment>
<sequence>MANGTTNAGLMDNNVPSQLDMEDLAAELELSIPDSGNDVMAMIQAEDVGEIEITSEDDGGVLIDFDPMDQRGQNLEFDANLAEEMPERELS</sequence>
<dbReference type="AlphaFoldDB" id="X0VW64"/>
<organism evidence="1">
    <name type="scientific">marine sediment metagenome</name>
    <dbReference type="NCBI Taxonomy" id="412755"/>
    <lineage>
        <taxon>unclassified sequences</taxon>
        <taxon>metagenomes</taxon>
        <taxon>ecological metagenomes</taxon>
    </lineage>
</organism>
<name>X0VW64_9ZZZZ</name>
<evidence type="ECO:0000313" key="1">
    <source>
        <dbReference type="EMBL" id="GAG22515.1"/>
    </source>
</evidence>